<name>A0A031JNC9_9SPHN</name>
<evidence type="ECO:0000313" key="3">
    <source>
        <dbReference type="EMBL" id="EZP74737.1"/>
    </source>
</evidence>
<dbReference type="Proteomes" id="UP000094626">
    <property type="component" value="Chromosome"/>
</dbReference>
<dbReference type="EMBL" id="JFYZ01000041">
    <property type="protein sequence ID" value="EZP74737.1"/>
    <property type="molecule type" value="Genomic_DNA"/>
</dbReference>
<evidence type="ECO:0000313" key="5">
    <source>
        <dbReference type="Proteomes" id="UP000094626"/>
    </source>
</evidence>
<sequence length="158" mass="17153">MLDYSKVFHTGVLVPDLDEAMAFYARTLGLKFAEPFTLEAFPVWTPEAGLKTITNRFTISCEGPVRLELQQGEAGSFFDAAASRGDHVGLWVDEVAGTVDDLTAQGWSVIAAGAAPEERWGPFAYVRPAGGGMVVELASSMLRPAFERWWQGGPLTLD</sequence>
<reference evidence="2" key="2">
    <citation type="submission" date="2016-08" db="EMBL/GenBank/DDBJ databases">
        <authorList>
            <person name="Seilhamer J.J."/>
        </authorList>
    </citation>
    <scope>NUCLEOTIDE SEQUENCE [LARGE SCALE GENOMIC DNA]</scope>
    <source>
        <strain evidence="2">SA1</strain>
    </source>
</reference>
<dbReference type="SUPFAM" id="SSF54593">
    <property type="entry name" value="Glyoxalase/Bleomycin resistance protein/Dihydroxybiphenyl dioxygenase"/>
    <property type="match status" value="1"/>
</dbReference>
<dbReference type="eggNOG" id="COG0346">
    <property type="taxonomic scope" value="Bacteria"/>
</dbReference>
<proteinExistence type="predicted"/>
<accession>A0A031JNC9</accession>
<gene>
    <name evidence="2" type="ORF">BES08_00160</name>
    <name evidence="3" type="ORF">BV97_04685</name>
</gene>
<dbReference type="Proteomes" id="UP000024329">
    <property type="component" value="Unassembled WGS sequence"/>
</dbReference>
<evidence type="ECO:0000259" key="1">
    <source>
        <dbReference type="PROSITE" id="PS51819"/>
    </source>
</evidence>
<evidence type="ECO:0000313" key="2">
    <source>
        <dbReference type="EMBL" id="AOR75345.1"/>
    </source>
</evidence>
<dbReference type="InterPro" id="IPR029068">
    <property type="entry name" value="Glyas_Bleomycin-R_OHBP_Dase"/>
</dbReference>
<dbReference type="Gene3D" id="3.10.180.10">
    <property type="entry name" value="2,3-Dihydroxybiphenyl 1,2-Dioxygenase, domain 1"/>
    <property type="match status" value="1"/>
</dbReference>
<organism evidence="3 4">
    <name type="scientific">Novosphingobium resinovorum</name>
    <dbReference type="NCBI Taxonomy" id="158500"/>
    <lineage>
        <taxon>Bacteria</taxon>
        <taxon>Pseudomonadati</taxon>
        <taxon>Pseudomonadota</taxon>
        <taxon>Alphaproteobacteria</taxon>
        <taxon>Sphingomonadales</taxon>
        <taxon>Sphingomonadaceae</taxon>
        <taxon>Novosphingobium</taxon>
    </lineage>
</organism>
<dbReference type="KEGG" id="nre:BES08_00160"/>
<evidence type="ECO:0000313" key="4">
    <source>
        <dbReference type="Proteomes" id="UP000024329"/>
    </source>
</evidence>
<dbReference type="OrthoDB" id="5185674at2"/>
<reference evidence="5" key="3">
    <citation type="journal article" date="2017" name="J. Biotechnol.">
        <title>Complete genome sequence of Novosphingobium resinovorum SA1, a versatile xenobiotic-degrading bacterium capable of utilizing sulfanilic acid.</title>
        <authorList>
            <person name="Hegedus B."/>
            <person name="Kos P.B."/>
            <person name="Balint B."/>
            <person name="Maroti G."/>
            <person name="Gan H.M."/>
            <person name="Perei K."/>
            <person name="Rakhely G."/>
        </authorList>
    </citation>
    <scope>NUCLEOTIDE SEQUENCE [LARGE SCALE GENOMIC DNA]</scope>
    <source>
        <strain evidence="5">SA1</strain>
    </source>
</reference>
<dbReference type="PATRIC" id="fig|158500.4.peg.4758"/>
<reference evidence="3 4" key="1">
    <citation type="submission" date="2014-03" db="EMBL/GenBank/DDBJ databases">
        <title>Whole genome sequence of Novosphingobium resinovorum KF1.</title>
        <authorList>
            <person name="Gan H.M."/>
            <person name="Gan H.Y."/>
            <person name="Chew T.H."/>
            <person name="Savka M.A."/>
        </authorList>
    </citation>
    <scope>NUCLEOTIDE SEQUENCE [LARGE SCALE GENOMIC DNA]</scope>
    <source>
        <strain evidence="3 4">KF1</strain>
    </source>
</reference>
<protein>
    <submittedName>
        <fullName evidence="3">Glyoxalase-like domain protein</fullName>
    </submittedName>
</protein>
<dbReference type="Pfam" id="PF13669">
    <property type="entry name" value="Glyoxalase_4"/>
    <property type="match status" value="1"/>
</dbReference>
<feature type="domain" description="VOC" evidence="1">
    <location>
        <begin position="6"/>
        <end position="140"/>
    </location>
</feature>
<dbReference type="RefSeq" id="WP_036529271.1">
    <property type="nucleotide sequence ID" value="NZ_CP017075.1"/>
</dbReference>
<dbReference type="PROSITE" id="PS51819">
    <property type="entry name" value="VOC"/>
    <property type="match status" value="1"/>
</dbReference>
<dbReference type="AlphaFoldDB" id="A0A031JNC9"/>
<dbReference type="STRING" id="158500.BES08_00160"/>
<keyword evidence="5" id="KW-1185">Reference proteome</keyword>
<dbReference type="EMBL" id="CP017075">
    <property type="protein sequence ID" value="AOR75345.1"/>
    <property type="molecule type" value="Genomic_DNA"/>
</dbReference>
<dbReference type="InterPro" id="IPR037523">
    <property type="entry name" value="VOC_core"/>
</dbReference>